<comment type="caution">
    <text evidence="1">The sequence shown here is derived from an EMBL/GenBank/DDBJ whole genome shotgun (WGS) entry which is preliminary data.</text>
</comment>
<organism evidence="1 2">
    <name type="scientific">Pistacia integerrima</name>
    <dbReference type="NCBI Taxonomy" id="434235"/>
    <lineage>
        <taxon>Eukaryota</taxon>
        <taxon>Viridiplantae</taxon>
        <taxon>Streptophyta</taxon>
        <taxon>Embryophyta</taxon>
        <taxon>Tracheophyta</taxon>
        <taxon>Spermatophyta</taxon>
        <taxon>Magnoliopsida</taxon>
        <taxon>eudicotyledons</taxon>
        <taxon>Gunneridae</taxon>
        <taxon>Pentapetalae</taxon>
        <taxon>rosids</taxon>
        <taxon>malvids</taxon>
        <taxon>Sapindales</taxon>
        <taxon>Anacardiaceae</taxon>
        <taxon>Pistacia</taxon>
    </lineage>
</organism>
<evidence type="ECO:0000313" key="1">
    <source>
        <dbReference type="EMBL" id="KAJ0037604.1"/>
    </source>
</evidence>
<dbReference type="Proteomes" id="UP001163603">
    <property type="component" value="Chromosome 6"/>
</dbReference>
<accession>A0ACC0YH42</accession>
<dbReference type="EMBL" id="CM047741">
    <property type="protein sequence ID" value="KAJ0037604.1"/>
    <property type="molecule type" value="Genomic_DNA"/>
</dbReference>
<proteinExistence type="predicted"/>
<keyword evidence="2" id="KW-1185">Reference proteome</keyword>
<evidence type="ECO:0000313" key="2">
    <source>
        <dbReference type="Proteomes" id="UP001163603"/>
    </source>
</evidence>
<gene>
    <name evidence="1" type="ORF">Pint_23167</name>
</gene>
<name>A0ACC0YH42_9ROSI</name>
<sequence length="619" mass="68585">MLKNTNISWPIYQIDHSIILFSPIFYAKLPGKWSFACGFQCSSYPDCYTGSTYLFGIFAVDETGGAVKLVWSSNRNKPVRNNTNLLLTRDGDLMLQEFDGTLVWSTNTKGKSVAGLKLTESGNLVLFDTNNSIVWQSFDYPTDTLLIGQKLYSNSGQELTASTSPTNYSEGGSYSLSLTNKGLSAFIESDPSLVYSKYTGIGGEENTRLPHYAILLNGSFAGFTKGSNSSQWVISSSQWDISILHSKTPLQHVSLDYDGHLRAYDIVDSKWQSVTDIFNMDSCDYPLVCGRYGICLKSSKDDTALCSCPQPDDTKPSYFRPTSDRHPNLGCSEVNSLSCDKFKYQKMVELKNVSHLKGLVHTKNTDVKSCQLDCLKNCSCKAAMLDSSGNCYLESQIFSLKNVEPDTEDDIFRFFLKVQDDSMGIDCSINFCLHSCQRENKAASKRKDGDDLEEEYLEEVPGMPKRYSYEDLITTTDNFSKKLGQGGFGSVFEGTLNDGTMVAVKCLEGLGQIKESFLSEVKTIGSIHHVNLRKAEEDKLLDMIDKKSEDMISNGAEVLEMMKVAAWCLQSEFSKRPSMSVVVKVLEGAVDVEENLEYDFSVPATARASVIPGPKNGAS</sequence>
<reference evidence="2" key="1">
    <citation type="journal article" date="2023" name="G3 (Bethesda)">
        <title>Genome assembly and association tests identify interacting loci associated with vigor, precocity, and sex in interspecific pistachio rootstocks.</title>
        <authorList>
            <person name="Palmer W."/>
            <person name="Jacygrad E."/>
            <person name="Sagayaradj S."/>
            <person name="Cavanaugh K."/>
            <person name="Han R."/>
            <person name="Bertier L."/>
            <person name="Beede B."/>
            <person name="Kafkas S."/>
            <person name="Golino D."/>
            <person name="Preece J."/>
            <person name="Michelmore R."/>
        </authorList>
    </citation>
    <scope>NUCLEOTIDE SEQUENCE [LARGE SCALE GENOMIC DNA]</scope>
</reference>
<protein>
    <submittedName>
        <fullName evidence="1">Uncharacterized protein</fullName>
    </submittedName>
</protein>